<reference evidence="1 2" key="1">
    <citation type="journal article" date="2016" name="Nat. Commun.">
        <title>Thousands of microbial genomes shed light on interconnected biogeochemical processes in an aquifer system.</title>
        <authorList>
            <person name="Anantharaman K."/>
            <person name="Brown C.T."/>
            <person name="Hug L.A."/>
            <person name="Sharon I."/>
            <person name="Castelle C.J."/>
            <person name="Probst A.J."/>
            <person name="Thomas B.C."/>
            <person name="Singh A."/>
            <person name="Wilkins M.J."/>
            <person name="Karaoz U."/>
            <person name="Brodie E.L."/>
            <person name="Williams K.H."/>
            <person name="Hubbard S.S."/>
            <person name="Banfield J.F."/>
        </authorList>
    </citation>
    <scope>NUCLEOTIDE SEQUENCE [LARGE SCALE GENOMIC DNA]</scope>
</reference>
<name>A0A1G1W5P8_9BACT</name>
<evidence type="ECO:0000313" key="2">
    <source>
        <dbReference type="Proteomes" id="UP000176631"/>
    </source>
</evidence>
<protein>
    <submittedName>
        <fullName evidence="1">Uncharacterized protein</fullName>
    </submittedName>
</protein>
<dbReference type="EMBL" id="MHCP01000030">
    <property type="protein sequence ID" value="OGY22989.1"/>
    <property type="molecule type" value="Genomic_DNA"/>
</dbReference>
<dbReference type="Proteomes" id="UP000176631">
    <property type="component" value="Unassembled WGS sequence"/>
</dbReference>
<organism evidence="1 2">
    <name type="scientific">Candidatus Woykebacteria bacterium RBG_13_40_15</name>
    <dbReference type="NCBI Taxonomy" id="1802593"/>
    <lineage>
        <taxon>Bacteria</taxon>
        <taxon>Candidatus Woykeibacteriota</taxon>
    </lineage>
</organism>
<dbReference type="STRING" id="1802593.A2172_03590"/>
<dbReference type="AlphaFoldDB" id="A0A1G1W5P8"/>
<proteinExistence type="predicted"/>
<evidence type="ECO:0000313" key="1">
    <source>
        <dbReference type="EMBL" id="OGY22989.1"/>
    </source>
</evidence>
<comment type="caution">
    <text evidence="1">The sequence shown here is derived from an EMBL/GenBank/DDBJ whole genome shotgun (WGS) entry which is preliminary data.</text>
</comment>
<accession>A0A1G1W5P8</accession>
<sequence length="119" mass="13858">MGIITEYNPDLALRNISEFKNGKRKKEECIPEDLKAGKIFSFLKSGQRHYWLFGDIPLLETKGNQRLSRPKASIIILEATHFLENDKVYTKGKYKVTEVFKDNKIHFEGLNKLKDEDVK</sequence>
<gene>
    <name evidence="1" type="ORF">A2172_03590</name>
</gene>